<evidence type="ECO:0000259" key="2">
    <source>
        <dbReference type="Pfam" id="PF08414"/>
    </source>
</evidence>
<dbReference type="Gene3D" id="1.10.238.10">
    <property type="entry name" value="EF-hand"/>
    <property type="match status" value="1"/>
</dbReference>
<reference evidence="3" key="2">
    <citation type="submission" date="2020-08" db="EMBL/GenBank/DDBJ databases">
        <title>Plant Genome Project.</title>
        <authorList>
            <person name="Zhang R.-G."/>
        </authorList>
    </citation>
    <scope>NUCLEOTIDE SEQUENCE</scope>
    <source>
        <strain evidence="3">Huo1</strain>
        <tissue evidence="3">Leaf</tissue>
    </source>
</reference>
<dbReference type="Pfam" id="PF08414">
    <property type="entry name" value="NADPH_Ox"/>
    <property type="match status" value="1"/>
</dbReference>
<dbReference type="InterPro" id="IPR013623">
    <property type="entry name" value="NADPH_Ox"/>
</dbReference>
<feature type="domain" description="NADPH oxidase Respiratory burst" evidence="2">
    <location>
        <begin position="20"/>
        <end position="113"/>
    </location>
</feature>
<sequence>MQSKCMTCVGCDSQPAKIFGRTKSATAQALTGLKFITKTGGAATWTDVETRFYRLTPLTNGLLPRALFGECIGVKESSQFDGELFDVLARKRNISGECINEAQLNDFWVQLVDPKNLEMVLLRGTEQSDGEESRNLSKMMSEKLMQREEKAYKKEAAFEVMGHCVCAAKGAVETLKANMALILLPMCRNTITWLRNRTSLGAALPFDDNINFHMVTL</sequence>
<evidence type="ECO:0000256" key="1">
    <source>
        <dbReference type="ARBA" id="ARBA00023002"/>
    </source>
</evidence>
<dbReference type="PANTHER" id="PTHR11972">
    <property type="entry name" value="NADPH OXIDASE"/>
    <property type="match status" value="1"/>
</dbReference>
<comment type="caution">
    <text evidence="3">The sequence shown here is derived from an EMBL/GenBank/DDBJ whole genome shotgun (WGS) entry which is preliminary data.</text>
</comment>
<dbReference type="InterPro" id="IPR050369">
    <property type="entry name" value="RBOH/FRE"/>
</dbReference>
<dbReference type="GO" id="GO:0005886">
    <property type="term" value="C:plasma membrane"/>
    <property type="evidence" value="ECO:0007669"/>
    <property type="project" value="TreeGrafter"/>
</dbReference>
<protein>
    <recommendedName>
        <fullName evidence="2">NADPH oxidase Respiratory burst domain-containing protein</fullName>
    </recommendedName>
</protein>
<dbReference type="Proteomes" id="UP000298416">
    <property type="component" value="Unassembled WGS sequence"/>
</dbReference>
<dbReference type="GO" id="GO:0016174">
    <property type="term" value="F:NAD(P)H oxidase H2O2-forming activity"/>
    <property type="evidence" value="ECO:0007669"/>
    <property type="project" value="TreeGrafter"/>
</dbReference>
<evidence type="ECO:0000313" key="4">
    <source>
        <dbReference type="Proteomes" id="UP000298416"/>
    </source>
</evidence>
<dbReference type="AlphaFoldDB" id="A0A8X8Y4G2"/>
<name>A0A8X8Y4G2_SALSN</name>
<evidence type="ECO:0000313" key="3">
    <source>
        <dbReference type="EMBL" id="KAG6424419.1"/>
    </source>
</evidence>
<dbReference type="PANTHER" id="PTHR11972:SF197">
    <property type="entry name" value="RESPIRATORY BURST OXIDASE HOMOLOG PROTEIN D"/>
    <property type="match status" value="1"/>
</dbReference>
<reference evidence="3" key="1">
    <citation type="submission" date="2018-01" db="EMBL/GenBank/DDBJ databases">
        <authorList>
            <person name="Mao J.F."/>
        </authorList>
    </citation>
    <scope>NUCLEOTIDE SEQUENCE</scope>
    <source>
        <strain evidence="3">Huo1</strain>
        <tissue evidence="3">Leaf</tissue>
    </source>
</reference>
<keyword evidence="1" id="KW-0560">Oxidoreductase</keyword>
<proteinExistence type="predicted"/>
<dbReference type="EMBL" id="PNBA02000005">
    <property type="protein sequence ID" value="KAG6424419.1"/>
    <property type="molecule type" value="Genomic_DNA"/>
</dbReference>
<gene>
    <name evidence="3" type="ORF">SASPL_114837</name>
</gene>
<accession>A0A8X8Y4G2</accession>
<organism evidence="3">
    <name type="scientific">Salvia splendens</name>
    <name type="common">Scarlet sage</name>
    <dbReference type="NCBI Taxonomy" id="180675"/>
    <lineage>
        <taxon>Eukaryota</taxon>
        <taxon>Viridiplantae</taxon>
        <taxon>Streptophyta</taxon>
        <taxon>Embryophyta</taxon>
        <taxon>Tracheophyta</taxon>
        <taxon>Spermatophyta</taxon>
        <taxon>Magnoliopsida</taxon>
        <taxon>eudicotyledons</taxon>
        <taxon>Gunneridae</taxon>
        <taxon>Pentapetalae</taxon>
        <taxon>asterids</taxon>
        <taxon>lamiids</taxon>
        <taxon>Lamiales</taxon>
        <taxon>Lamiaceae</taxon>
        <taxon>Nepetoideae</taxon>
        <taxon>Mentheae</taxon>
        <taxon>Salviinae</taxon>
        <taxon>Salvia</taxon>
        <taxon>Salvia subgen. Calosphace</taxon>
        <taxon>core Calosphace</taxon>
    </lineage>
</organism>
<keyword evidence="4" id="KW-1185">Reference proteome</keyword>
<dbReference type="GO" id="GO:0004601">
    <property type="term" value="F:peroxidase activity"/>
    <property type="evidence" value="ECO:0007669"/>
    <property type="project" value="InterPro"/>
</dbReference>